<evidence type="ECO:0000256" key="4">
    <source>
        <dbReference type="ARBA" id="ARBA00023125"/>
    </source>
</evidence>
<keyword evidence="7" id="KW-0812">Transmembrane</keyword>
<evidence type="ECO:0000256" key="2">
    <source>
        <dbReference type="ARBA" id="ARBA00023015"/>
    </source>
</evidence>
<keyword evidence="4" id="KW-0238">DNA-binding</keyword>
<name>A0ABP3HKH6_9ACTN</name>
<dbReference type="Proteomes" id="UP001501822">
    <property type="component" value="Unassembled WGS sequence"/>
</dbReference>
<dbReference type="Gene3D" id="1.10.10.10">
    <property type="entry name" value="Winged helix-like DNA-binding domain superfamily/Winged helix DNA-binding domain"/>
    <property type="match status" value="1"/>
</dbReference>
<keyword evidence="5" id="KW-0804">Transcription</keyword>
<gene>
    <name evidence="8" type="ORF">GCM10010151_73710</name>
</gene>
<keyword evidence="2" id="KW-0805">Transcription regulation</keyword>
<feature type="transmembrane region" description="Helical" evidence="7">
    <location>
        <begin position="287"/>
        <end position="310"/>
    </location>
</feature>
<dbReference type="SUPFAM" id="SSF88946">
    <property type="entry name" value="Sigma2 domain of RNA polymerase sigma factors"/>
    <property type="match status" value="1"/>
</dbReference>
<dbReference type="Gene3D" id="1.10.1740.10">
    <property type="match status" value="1"/>
</dbReference>
<reference evidence="9" key="1">
    <citation type="journal article" date="2019" name="Int. J. Syst. Evol. Microbiol.">
        <title>The Global Catalogue of Microorganisms (GCM) 10K type strain sequencing project: providing services to taxonomists for standard genome sequencing and annotation.</title>
        <authorList>
            <consortium name="The Broad Institute Genomics Platform"/>
            <consortium name="The Broad Institute Genome Sequencing Center for Infectious Disease"/>
            <person name="Wu L."/>
            <person name="Ma J."/>
        </authorList>
    </citation>
    <scope>NUCLEOTIDE SEQUENCE [LARGE SCALE GENOMIC DNA]</scope>
    <source>
        <strain evidence="9">JCM 3146</strain>
    </source>
</reference>
<dbReference type="EMBL" id="BAAABM010000073">
    <property type="protein sequence ID" value="GAA0372927.1"/>
    <property type="molecule type" value="Genomic_DNA"/>
</dbReference>
<evidence type="ECO:0000256" key="6">
    <source>
        <dbReference type="SAM" id="MobiDB-lite"/>
    </source>
</evidence>
<feature type="region of interest" description="Disordered" evidence="6">
    <location>
        <begin position="317"/>
        <end position="398"/>
    </location>
</feature>
<dbReference type="InterPro" id="IPR039425">
    <property type="entry name" value="RNA_pol_sigma-70-like"/>
</dbReference>
<evidence type="ECO:0000256" key="5">
    <source>
        <dbReference type="ARBA" id="ARBA00023163"/>
    </source>
</evidence>
<dbReference type="PANTHER" id="PTHR43133">
    <property type="entry name" value="RNA POLYMERASE ECF-TYPE SIGMA FACTO"/>
    <property type="match status" value="1"/>
</dbReference>
<comment type="caution">
    <text evidence="8">The sequence shown here is derived from an EMBL/GenBank/DDBJ whole genome shotgun (WGS) entry which is preliminary data.</text>
</comment>
<protein>
    <recommendedName>
        <fullName evidence="10">Sigma-70 family RNA polymerase sigma factor</fullName>
    </recommendedName>
</protein>
<proteinExistence type="inferred from homology"/>
<accession>A0ABP3HKH6</accession>
<sequence>MAGWPTIDRADEQRLAEALRAGHPTAMAGVYDAYAQRLYDYCHVLLRDQELAAQGLHDSLIIVQERIAALPDPRRFRAWLYAVTRAECLRRRAETGVPEDRRKAPEAVGLVETDESTRRLVHAALMVLSSGQREALDLALRHELDPNELAQVLGTTPQNASVLLEQARNDLDDAFAAVVVAATGRDDCPSVSALAGPEDRPLDAETCGRLSRHIATCPICGLRANRKVATARLLHAMPVAAVPADLRARVLGTVTPEFADLRASIATRADAPPARDTFEDDEPRRRAGLWIALGAAACGVMLITGILLLLPGSGGNADPGEQAAAARSGGSPSADPSESSPAGPAPSRSAKPSSSHTPTPKPSKRKRTPSPRRTSGRPETPAPAPAPSGPQVPPTTGTLTVAGCDMRYSGRCDVKVTAKDGPVHWAVRDTSGAIDAKGSGDLGPGESAYVPVSRTYKDLCVIENKGAVSFSPGSSAGVHWNC</sequence>
<evidence type="ECO:0000313" key="9">
    <source>
        <dbReference type="Proteomes" id="UP001501822"/>
    </source>
</evidence>
<keyword evidence="3" id="KW-0731">Sigma factor</keyword>
<feature type="compositionally biased region" description="Low complexity" evidence="6">
    <location>
        <begin position="323"/>
        <end position="358"/>
    </location>
</feature>
<keyword evidence="7" id="KW-1133">Transmembrane helix</keyword>
<dbReference type="SUPFAM" id="SSF88659">
    <property type="entry name" value="Sigma3 and sigma4 domains of RNA polymerase sigma factors"/>
    <property type="match status" value="1"/>
</dbReference>
<dbReference type="InterPro" id="IPR013325">
    <property type="entry name" value="RNA_pol_sigma_r2"/>
</dbReference>
<dbReference type="InterPro" id="IPR036388">
    <property type="entry name" value="WH-like_DNA-bd_sf"/>
</dbReference>
<evidence type="ECO:0008006" key="10">
    <source>
        <dbReference type="Google" id="ProtNLM"/>
    </source>
</evidence>
<comment type="similarity">
    <text evidence="1">Belongs to the sigma-70 factor family. ECF subfamily.</text>
</comment>
<dbReference type="InterPro" id="IPR013324">
    <property type="entry name" value="RNA_pol_sigma_r3/r4-like"/>
</dbReference>
<dbReference type="PANTHER" id="PTHR43133:SF8">
    <property type="entry name" value="RNA POLYMERASE SIGMA FACTOR HI_1459-RELATED"/>
    <property type="match status" value="1"/>
</dbReference>
<dbReference type="RefSeq" id="WP_252809070.1">
    <property type="nucleotide sequence ID" value="NZ_BAAABM010000073.1"/>
</dbReference>
<evidence type="ECO:0000313" key="8">
    <source>
        <dbReference type="EMBL" id="GAA0372927.1"/>
    </source>
</evidence>
<keyword evidence="9" id="KW-1185">Reference proteome</keyword>
<evidence type="ECO:0000256" key="3">
    <source>
        <dbReference type="ARBA" id="ARBA00023082"/>
    </source>
</evidence>
<organism evidence="8 9">
    <name type="scientific">Actinoallomurus spadix</name>
    <dbReference type="NCBI Taxonomy" id="79912"/>
    <lineage>
        <taxon>Bacteria</taxon>
        <taxon>Bacillati</taxon>
        <taxon>Actinomycetota</taxon>
        <taxon>Actinomycetes</taxon>
        <taxon>Streptosporangiales</taxon>
        <taxon>Thermomonosporaceae</taxon>
        <taxon>Actinoallomurus</taxon>
    </lineage>
</organism>
<evidence type="ECO:0000256" key="7">
    <source>
        <dbReference type="SAM" id="Phobius"/>
    </source>
</evidence>
<evidence type="ECO:0000256" key="1">
    <source>
        <dbReference type="ARBA" id="ARBA00010641"/>
    </source>
</evidence>
<feature type="compositionally biased region" description="Pro residues" evidence="6">
    <location>
        <begin position="380"/>
        <end position="393"/>
    </location>
</feature>
<keyword evidence="7" id="KW-0472">Membrane</keyword>